<evidence type="ECO:0000259" key="1">
    <source>
        <dbReference type="Pfam" id="PF12146"/>
    </source>
</evidence>
<evidence type="ECO:0000313" key="2">
    <source>
        <dbReference type="EMBL" id="ESQ83633.1"/>
    </source>
</evidence>
<name>V4QWW6_9CAUL</name>
<dbReference type="InterPro" id="IPR029058">
    <property type="entry name" value="AB_hydrolase_fold"/>
</dbReference>
<dbReference type="Pfam" id="PF12146">
    <property type="entry name" value="Hydrolase_4"/>
    <property type="match status" value="1"/>
</dbReference>
<dbReference type="InterPro" id="IPR022742">
    <property type="entry name" value="Hydrolase_4"/>
</dbReference>
<dbReference type="InterPro" id="IPR053145">
    <property type="entry name" value="AB_hydrolase_Est10"/>
</dbReference>
<dbReference type="STRING" id="1121022.GCA_000376105_04041"/>
<dbReference type="PATRIC" id="fig|1121022.4.peg.4134"/>
<dbReference type="OrthoDB" id="9809549at2"/>
<dbReference type="GO" id="GO:0052689">
    <property type="term" value="F:carboxylic ester hydrolase activity"/>
    <property type="evidence" value="ECO:0007669"/>
    <property type="project" value="TreeGrafter"/>
</dbReference>
<keyword evidence="3" id="KW-1185">Reference proteome</keyword>
<dbReference type="AlphaFoldDB" id="V4QWW6"/>
<gene>
    <name evidence="2" type="ORF">ABENE_20185</name>
</gene>
<dbReference type="Gene3D" id="3.40.50.1820">
    <property type="entry name" value="alpha/beta hydrolase"/>
    <property type="match status" value="1"/>
</dbReference>
<sequence>MNTQKFEFVSAGNLLSGFVDTPADGTAKALIIIIQGYGETDVAGRTSYYDLRSHFTQLGISTVIWDKPGCGQSAGKFDADQPVESSAAEVQDAIRQLRKSPIPGAHKIGLWGLSRGGWIAPLAIAQDPDIAFWISVSGTDDKENFPYLLESNLRIEGRTEPQIKQLVGEWKRGFEITSRGGSYTDYLAATQNLRRDPFIVYLSGGKDEDVESFEMAKAQFLSGAFQVDKKTGLQIYVTHFREMLARVNMPVLAIFGEKDRNVDWRKTMALYAKTIGKNRRASLNIRAFPDGNHNLQQAATGGFREMIEMKERHMCDGYFEAMETWLRTNVLT</sequence>
<dbReference type="PANTHER" id="PTHR43265">
    <property type="entry name" value="ESTERASE ESTD"/>
    <property type="match status" value="1"/>
</dbReference>
<dbReference type="eggNOG" id="COG1073">
    <property type="taxonomic scope" value="Bacteria"/>
</dbReference>
<accession>V4QWW6</accession>
<dbReference type="RefSeq" id="WP_018083728.1">
    <property type="nucleotide sequence ID" value="NZ_AQWM01000041.1"/>
</dbReference>
<comment type="caution">
    <text evidence="2">The sequence shown here is derived from an EMBL/GenBank/DDBJ whole genome shotgun (WGS) entry which is preliminary data.</text>
</comment>
<feature type="domain" description="Serine aminopeptidase S33" evidence="1">
    <location>
        <begin position="26"/>
        <end position="279"/>
    </location>
</feature>
<dbReference type="SUPFAM" id="SSF53474">
    <property type="entry name" value="alpha/beta-Hydrolases"/>
    <property type="match status" value="1"/>
</dbReference>
<proteinExistence type="predicted"/>
<dbReference type="EMBL" id="AWGB01000069">
    <property type="protein sequence ID" value="ESQ83633.1"/>
    <property type="molecule type" value="Genomic_DNA"/>
</dbReference>
<dbReference type="PANTHER" id="PTHR43265:SF1">
    <property type="entry name" value="ESTERASE ESTD"/>
    <property type="match status" value="1"/>
</dbReference>
<reference evidence="2 3" key="1">
    <citation type="journal article" date="2014" name="Nature">
        <title>Sequential evolution of bacterial morphology by co-option of a developmental regulator.</title>
        <authorList>
            <person name="Jiang C."/>
            <person name="Brown P.J."/>
            <person name="Ducret A."/>
            <person name="Brun Y.V."/>
        </authorList>
    </citation>
    <scope>NUCLEOTIDE SEQUENCE [LARGE SCALE GENOMIC DNA]</scope>
    <source>
        <strain evidence="2 3">DSM 16100</strain>
    </source>
</reference>
<protein>
    <recommendedName>
        <fullName evidence="1">Serine aminopeptidase S33 domain-containing protein</fullName>
    </recommendedName>
</protein>
<organism evidence="2 3">
    <name type="scientific">Asticcacaulis benevestitus DSM 16100 = ATCC BAA-896</name>
    <dbReference type="NCBI Taxonomy" id="1121022"/>
    <lineage>
        <taxon>Bacteria</taxon>
        <taxon>Pseudomonadati</taxon>
        <taxon>Pseudomonadota</taxon>
        <taxon>Alphaproteobacteria</taxon>
        <taxon>Caulobacterales</taxon>
        <taxon>Caulobacteraceae</taxon>
        <taxon>Asticcacaulis</taxon>
    </lineage>
</organism>
<evidence type="ECO:0000313" key="3">
    <source>
        <dbReference type="Proteomes" id="UP000017837"/>
    </source>
</evidence>
<dbReference type="Proteomes" id="UP000017837">
    <property type="component" value="Unassembled WGS sequence"/>
</dbReference>